<sequence>MADTDTDQSPRILVVDDEREVADAYALRLRGECAVETAYGGREALSTVEDQTVDIVLLDRHMPDISGDEVLETLEERGFEGRVVMVTAIDPGFDVLDLPFDDYLCKPVDRADIRSVVDHQRRVLAYETLGEYFSAKSTETVLTSQTSPEQRENHEEFAAVRERARRLEQRARRLLDDETVLAEFADVDRDGR</sequence>
<dbReference type="Gene3D" id="3.40.50.2300">
    <property type="match status" value="1"/>
</dbReference>
<dbReference type="AlphaFoldDB" id="M0PRS6"/>
<accession>M0PRS6</accession>
<evidence type="ECO:0000259" key="3">
    <source>
        <dbReference type="PROSITE" id="PS50110"/>
    </source>
</evidence>
<feature type="domain" description="Response regulatory" evidence="3">
    <location>
        <begin position="11"/>
        <end position="121"/>
    </location>
</feature>
<dbReference type="Pfam" id="PF08663">
    <property type="entry name" value="HalX"/>
    <property type="match status" value="1"/>
</dbReference>
<dbReference type="Proteomes" id="UP000011528">
    <property type="component" value="Unassembled WGS sequence"/>
</dbReference>
<dbReference type="Pfam" id="PF00072">
    <property type="entry name" value="Response_reg"/>
    <property type="match status" value="1"/>
</dbReference>
<proteinExistence type="predicted"/>
<dbReference type="InterPro" id="IPR050595">
    <property type="entry name" value="Bact_response_regulator"/>
</dbReference>
<dbReference type="PANTHER" id="PTHR44591:SF3">
    <property type="entry name" value="RESPONSE REGULATORY DOMAIN-CONTAINING PROTEIN"/>
    <property type="match status" value="1"/>
</dbReference>
<evidence type="ECO:0000256" key="2">
    <source>
        <dbReference type="PROSITE-ProRule" id="PRU00169"/>
    </source>
</evidence>
<protein>
    <submittedName>
        <fullName evidence="4">Response regulator</fullName>
    </submittedName>
</protein>
<evidence type="ECO:0000256" key="1">
    <source>
        <dbReference type="ARBA" id="ARBA00022553"/>
    </source>
</evidence>
<dbReference type="PROSITE" id="PS50110">
    <property type="entry name" value="RESPONSE_REGULATORY"/>
    <property type="match status" value="1"/>
</dbReference>
<dbReference type="InterPro" id="IPR011006">
    <property type="entry name" value="CheY-like_superfamily"/>
</dbReference>
<dbReference type="InterPro" id="IPR013971">
    <property type="entry name" value="HalX_domain"/>
</dbReference>
<dbReference type="PANTHER" id="PTHR44591">
    <property type="entry name" value="STRESS RESPONSE REGULATOR PROTEIN 1"/>
    <property type="match status" value="1"/>
</dbReference>
<reference evidence="4 5" key="1">
    <citation type="journal article" date="2014" name="PLoS Genet.">
        <title>Phylogenetically driven sequencing of extremely halophilic archaea reveals strategies for static and dynamic osmo-response.</title>
        <authorList>
            <person name="Becker E.A."/>
            <person name="Seitzer P.M."/>
            <person name="Tritt A."/>
            <person name="Larsen D."/>
            <person name="Krusor M."/>
            <person name="Yao A.I."/>
            <person name="Wu D."/>
            <person name="Madern D."/>
            <person name="Eisen J.A."/>
            <person name="Darling A.E."/>
            <person name="Facciotti M.T."/>
        </authorList>
    </citation>
    <scope>NUCLEOTIDE SEQUENCE [LARGE SCALE GENOMIC DNA]</scope>
    <source>
        <strain evidence="4 5">JCM 13916</strain>
    </source>
</reference>
<dbReference type="EMBL" id="AOJJ01000008">
    <property type="protein sequence ID" value="EMA72738.1"/>
    <property type="molecule type" value="Genomic_DNA"/>
</dbReference>
<dbReference type="InterPro" id="IPR001789">
    <property type="entry name" value="Sig_transdc_resp-reg_receiver"/>
</dbReference>
<organism evidence="4 5">
    <name type="scientific">Halorubrum distributum JCM 13916</name>
    <dbReference type="NCBI Taxonomy" id="1230455"/>
    <lineage>
        <taxon>Archaea</taxon>
        <taxon>Methanobacteriati</taxon>
        <taxon>Methanobacteriota</taxon>
        <taxon>Stenosarchaea group</taxon>
        <taxon>Halobacteria</taxon>
        <taxon>Halobacteriales</taxon>
        <taxon>Haloferacaceae</taxon>
        <taxon>Halorubrum</taxon>
        <taxon>Halorubrum distributum group</taxon>
    </lineage>
</organism>
<dbReference type="GO" id="GO:0000160">
    <property type="term" value="P:phosphorelay signal transduction system"/>
    <property type="evidence" value="ECO:0007669"/>
    <property type="project" value="InterPro"/>
</dbReference>
<evidence type="ECO:0000313" key="4">
    <source>
        <dbReference type="EMBL" id="EMA72738.1"/>
    </source>
</evidence>
<comment type="caution">
    <text evidence="4">The sequence shown here is derived from an EMBL/GenBank/DDBJ whole genome shotgun (WGS) entry which is preliminary data.</text>
</comment>
<dbReference type="SUPFAM" id="SSF52172">
    <property type="entry name" value="CheY-like"/>
    <property type="match status" value="1"/>
</dbReference>
<keyword evidence="1 2" id="KW-0597">Phosphoprotein</keyword>
<dbReference type="RefSeq" id="WP_007992521.1">
    <property type="nucleotide sequence ID" value="NZ_AOJJ01000008.1"/>
</dbReference>
<feature type="modified residue" description="4-aspartylphosphate" evidence="2">
    <location>
        <position position="59"/>
    </location>
</feature>
<dbReference type="SMART" id="SM00448">
    <property type="entry name" value="REC"/>
    <property type="match status" value="1"/>
</dbReference>
<dbReference type="PATRIC" id="fig|1230455.3.peg.21"/>
<gene>
    <name evidence="4" type="ORF">C462_00177</name>
</gene>
<name>M0PRS6_9EURY</name>
<evidence type="ECO:0000313" key="5">
    <source>
        <dbReference type="Proteomes" id="UP000011528"/>
    </source>
</evidence>
<dbReference type="STRING" id="1230455.C462_00177"/>